<sequence length="86" mass="9645">MKMDDSTCFNPNGSYEVRCDGVRFAEIHESRFFEGRDRDINTGEILDGKLFINGTPVGVLSGLTIIRVNDSTIFELVSILQLEPFS</sequence>
<reference evidence="1 2" key="1">
    <citation type="submission" date="2020-10" db="EMBL/GenBank/DDBJ databases">
        <title>Genome sequences of Pseudomonas isolates.</title>
        <authorList>
            <person name="Wessels L."/>
            <person name="Reich F."/>
            <person name="Hammerl J."/>
        </authorList>
    </citation>
    <scope>NUCLEOTIDE SEQUENCE [LARGE SCALE GENOMIC DNA]</scope>
    <source>
        <strain evidence="1 2">20-MO00624-0</strain>
    </source>
</reference>
<dbReference type="EMBL" id="JADMCD010000014">
    <property type="protein sequence ID" value="MBF8643093.1"/>
    <property type="molecule type" value="Genomic_DNA"/>
</dbReference>
<accession>A0ABS0FRT5</accession>
<evidence type="ECO:0000313" key="2">
    <source>
        <dbReference type="Proteomes" id="UP000626180"/>
    </source>
</evidence>
<gene>
    <name evidence="1" type="ORF">IRZ65_20700</name>
</gene>
<dbReference type="Proteomes" id="UP000626180">
    <property type="component" value="Unassembled WGS sequence"/>
</dbReference>
<name>A0ABS0FRT5_PSELU</name>
<comment type="caution">
    <text evidence="1">The sequence shown here is derived from an EMBL/GenBank/DDBJ whole genome shotgun (WGS) entry which is preliminary data.</text>
</comment>
<organism evidence="1 2">
    <name type="scientific">Pseudomonas luteola</name>
    <dbReference type="NCBI Taxonomy" id="47886"/>
    <lineage>
        <taxon>Bacteria</taxon>
        <taxon>Pseudomonadati</taxon>
        <taxon>Pseudomonadota</taxon>
        <taxon>Gammaproteobacteria</taxon>
        <taxon>Pseudomonadales</taxon>
        <taxon>Pseudomonadaceae</taxon>
        <taxon>Pseudomonas</taxon>
    </lineage>
</organism>
<protein>
    <submittedName>
        <fullName evidence="1">Uncharacterized protein</fullName>
    </submittedName>
</protein>
<evidence type="ECO:0000313" key="1">
    <source>
        <dbReference type="EMBL" id="MBF8643093.1"/>
    </source>
</evidence>
<proteinExistence type="predicted"/>
<keyword evidence="2" id="KW-1185">Reference proteome</keyword>